<evidence type="ECO:0000256" key="4">
    <source>
        <dbReference type="RuleBase" id="RU000363"/>
    </source>
</evidence>
<dbReference type="SUPFAM" id="SSF51735">
    <property type="entry name" value="NAD(P)-binding Rossmann-fold domains"/>
    <property type="match status" value="1"/>
</dbReference>
<dbReference type="GeneID" id="101863006"/>
<gene>
    <name evidence="6" type="primary">LOC101863006</name>
</gene>
<dbReference type="RefSeq" id="XP_005093688.1">
    <property type="nucleotide sequence ID" value="XM_005093631.3"/>
</dbReference>
<evidence type="ECO:0000256" key="1">
    <source>
        <dbReference type="ARBA" id="ARBA00006484"/>
    </source>
</evidence>
<dbReference type="PRINTS" id="PR00081">
    <property type="entry name" value="GDHRDH"/>
</dbReference>
<dbReference type="Gene3D" id="3.40.50.720">
    <property type="entry name" value="NAD(P)-binding Rossmann-like Domain"/>
    <property type="match status" value="1"/>
</dbReference>
<dbReference type="PRINTS" id="PR00080">
    <property type="entry name" value="SDRFAMILY"/>
</dbReference>
<protein>
    <recommendedName>
        <fullName evidence="2">3-oxoacyl-[acyl-carrier-protein] reductase</fullName>
        <ecNumber evidence="2">1.1.1.100</ecNumber>
    </recommendedName>
</protein>
<proteinExistence type="inferred from homology"/>
<dbReference type="NCBIfam" id="NF009093">
    <property type="entry name" value="PRK12429.1"/>
    <property type="match status" value="1"/>
</dbReference>
<name>A0ABM0JHC7_APLCA</name>
<comment type="catalytic activity">
    <reaction evidence="3">
        <text>a (3R)-hydroxyacyl-[ACP] + NADP(+) = a 3-oxoacyl-[ACP] + NADPH + H(+)</text>
        <dbReference type="Rhea" id="RHEA:17397"/>
        <dbReference type="Rhea" id="RHEA-COMP:9916"/>
        <dbReference type="Rhea" id="RHEA-COMP:9945"/>
        <dbReference type="ChEBI" id="CHEBI:15378"/>
        <dbReference type="ChEBI" id="CHEBI:57783"/>
        <dbReference type="ChEBI" id="CHEBI:58349"/>
        <dbReference type="ChEBI" id="CHEBI:78776"/>
        <dbReference type="ChEBI" id="CHEBI:78827"/>
        <dbReference type="EC" id="1.1.1.100"/>
    </reaction>
</comment>
<evidence type="ECO:0000256" key="2">
    <source>
        <dbReference type="ARBA" id="ARBA00012948"/>
    </source>
</evidence>
<organism evidence="5 6">
    <name type="scientific">Aplysia californica</name>
    <name type="common">California sea hare</name>
    <dbReference type="NCBI Taxonomy" id="6500"/>
    <lineage>
        <taxon>Eukaryota</taxon>
        <taxon>Metazoa</taxon>
        <taxon>Spiralia</taxon>
        <taxon>Lophotrochozoa</taxon>
        <taxon>Mollusca</taxon>
        <taxon>Gastropoda</taxon>
        <taxon>Heterobranchia</taxon>
        <taxon>Euthyneura</taxon>
        <taxon>Tectipleura</taxon>
        <taxon>Aplysiida</taxon>
        <taxon>Aplysioidea</taxon>
        <taxon>Aplysiidae</taxon>
        <taxon>Aplysia</taxon>
    </lineage>
</organism>
<dbReference type="Pfam" id="PF00106">
    <property type="entry name" value="adh_short"/>
    <property type="match status" value="1"/>
</dbReference>
<evidence type="ECO:0000313" key="6">
    <source>
        <dbReference type="RefSeq" id="XP_005093688.1"/>
    </source>
</evidence>
<accession>A0ABM0JHC7</accession>
<reference evidence="6" key="1">
    <citation type="submission" date="2025-08" db="UniProtKB">
        <authorList>
            <consortium name="RefSeq"/>
        </authorList>
    </citation>
    <scope>IDENTIFICATION</scope>
</reference>
<evidence type="ECO:0000313" key="5">
    <source>
        <dbReference type="Proteomes" id="UP000694888"/>
    </source>
</evidence>
<comment type="similarity">
    <text evidence="1 4">Belongs to the short-chain dehydrogenases/reductases (SDR) family.</text>
</comment>
<sequence length="270" mass="28587">MKISKILSSGFLSGRVALVTGSTGGIGEGIARCLASRGANVVINGFGDEQSINKLVESFKSDYNVEAEFIGGDLSKAEDVTALHKEAVKSFPSGIDILVNNAGFQHVSSIEKFPMDVWNKMMALMLSTPFQLSQLCMDSMKEKGWGRIINVSSCHGHIASPNKTGYISAKHGVVGLTKAVAVEVAGSGVTCNALCPGYVETPLFIKQAEDRAKAQGITYDEGRAQILQVHPSKEAVQLNDLGEAVVFMCSSAGNQMTGQSLILDGGWVAN</sequence>
<dbReference type="InterPro" id="IPR036291">
    <property type="entry name" value="NAD(P)-bd_dom_sf"/>
</dbReference>
<dbReference type="InterPro" id="IPR002347">
    <property type="entry name" value="SDR_fam"/>
</dbReference>
<dbReference type="EC" id="1.1.1.100" evidence="2"/>
<dbReference type="PANTHER" id="PTHR42879">
    <property type="entry name" value="3-OXOACYL-(ACYL-CARRIER-PROTEIN) REDUCTASE"/>
    <property type="match status" value="1"/>
</dbReference>
<dbReference type="InterPro" id="IPR050259">
    <property type="entry name" value="SDR"/>
</dbReference>
<dbReference type="PANTHER" id="PTHR42879:SF2">
    <property type="entry name" value="3-OXOACYL-[ACYL-CARRIER-PROTEIN] REDUCTASE FABG"/>
    <property type="match status" value="1"/>
</dbReference>
<dbReference type="Proteomes" id="UP000694888">
    <property type="component" value="Unplaced"/>
</dbReference>
<keyword evidence="5" id="KW-1185">Reference proteome</keyword>
<evidence type="ECO:0000256" key="3">
    <source>
        <dbReference type="ARBA" id="ARBA00048508"/>
    </source>
</evidence>